<evidence type="ECO:0000313" key="6">
    <source>
        <dbReference type="EMBL" id="KAL2283739.1"/>
    </source>
</evidence>
<keyword evidence="3" id="KW-0378">Hydrolase</keyword>
<gene>
    <name evidence="6" type="ORF">FJTKL_09777</name>
</gene>
<dbReference type="InterPro" id="IPR050131">
    <property type="entry name" value="Peptidase_S8_subtilisin-like"/>
</dbReference>
<sequence length="340" mass="36734">MALIQTEDASDRLHLSLLSSPQDHDNPNTGLYSYNEAAQGQGTWIVIMNTGYNWEQFPEEFGRPDEPRPLVVWRVPEQTRNRELEEWEIAAGLHWPPDNDSDYGYPFEGVPEGHGTQTAILAGGMRTGVAPRAGLYLIKAGGAVLDRDDVVVEEDVCAPALVVSLRHIVDKLKDGSLPPGKTVIIIDTIWNIQDMKTESLDGEQNYIDWYEQVDSALQEIDQYGGVSISVAAGNAGKLDPPGETGAFMPNILSAQEHSPLVIVGAVTSQGQLARLSSPASLRVPITCFAMGKDILLPDLSVELNTLQSGTTFAAAIVAGQSACMLSDPALEGKTIPFPKD</sequence>
<dbReference type="Pfam" id="PF00082">
    <property type="entry name" value="Peptidase_S8"/>
    <property type="match status" value="1"/>
</dbReference>
<evidence type="ECO:0000256" key="1">
    <source>
        <dbReference type="ARBA" id="ARBA00011073"/>
    </source>
</evidence>
<dbReference type="PANTHER" id="PTHR43806">
    <property type="entry name" value="PEPTIDASE S8"/>
    <property type="match status" value="1"/>
</dbReference>
<evidence type="ECO:0000313" key="7">
    <source>
        <dbReference type="Proteomes" id="UP001600888"/>
    </source>
</evidence>
<comment type="caution">
    <text evidence="6">The sequence shown here is derived from an EMBL/GenBank/DDBJ whole genome shotgun (WGS) entry which is preliminary data.</text>
</comment>
<reference evidence="6 7" key="1">
    <citation type="submission" date="2024-03" db="EMBL/GenBank/DDBJ databases">
        <title>A high-quality draft genome sequence of Diaporthe vaccinii, a causative agent of upright dieback and viscid rot disease in cranberry plants.</title>
        <authorList>
            <person name="Sarrasin M."/>
            <person name="Lang B.F."/>
            <person name="Burger G."/>
        </authorList>
    </citation>
    <scope>NUCLEOTIDE SEQUENCE [LARGE SCALE GENOMIC DNA]</scope>
    <source>
        <strain evidence="6 7">IS7</strain>
    </source>
</reference>
<keyword evidence="2" id="KW-0645">Protease</keyword>
<feature type="domain" description="Peptidase S8/S53" evidence="5">
    <location>
        <begin position="111"/>
        <end position="326"/>
    </location>
</feature>
<keyword evidence="7" id="KW-1185">Reference proteome</keyword>
<keyword evidence="4" id="KW-0720">Serine protease</keyword>
<evidence type="ECO:0000256" key="4">
    <source>
        <dbReference type="ARBA" id="ARBA00022825"/>
    </source>
</evidence>
<comment type="similarity">
    <text evidence="1">Belongs to the peptidase S8 family.</text>
</comment>
<dbReference type="SUPFAM" id="SSF52743">
    <property type="entry name" value="Subtilisin-like"/>
    <property type="match status" value="1"/>
</dbReference>
<accession>A0ABR4EMR9</accession>
<dbReference type="CDD" id="cd00306">
    <property type="entry name" value="Peptidases_S8_S53"/>
    <property type="match status" value="1"/>
</dbReference>
<dbReference type="Proteomes" id="UP001600888">
    <property type="component" value="Unassembled WGS sequence"/>
</dbReference>
<dbReference type="PANTHER" id="PTHR43806:SF11">
    <property type="entry name" value="CEREVISIN-RELATED"/>
    <property type="match status" value="1"/>
</dbReference>
<proteinExistence type="inferred from homology"/>
<dbReference type="InterPro" id="IPR036852">
    <property type="entry name" value="Peptidase_S8/S53_dom_sf"/>
</dbReference>
<dbReference type="EMBL" id="JBAWTH010000041">
    <property type="protein sequence ID" value="KAL2283739.1"/>
    <property type="molecule type" value="Genomic_DNA"/>
</dbReference>
<evidence type="ECO:0000256" key="3">
    <source>
        <dbReference type="ARBA" id="ARBA00022801"/>
    </source>
</evidence>
<organism evidence="6 7">
    <name type="scientific">Diaporthe vaccinii</name>
    <dbReference type="NCBI Taxonomy" id="105482"/>
    <lineage>
        <taxon>Eukaryota</taxon>
        <taxon>Fungi</taxon>
        <taxon>Dikarya</taxon>
        <taxon>Ascomycota</taxon>
        <taxon>Pezizomycotina</taxon>
        <taxon>Sordariomycetes</taxon>
        <taxon>Sordariomycetidae</taxon>
        <taxon>Diaporthales</taxon>
        <taxon>Diaporthaceae</taxon>
        <taxon>Diaporthe</taxon>
        <taxon>Diaporthe eres species complex</taxon>
    </lineage>
</organism>
<dbReference type="InterPro" id="IPR000209">
    <property type="entry name" value="Peptidase_S8/S53_dom"/>
</dbReference>
<evidence type="ECO:0000259" key="5">
    <source>
        <dbReference type="Pfam" id="PF00082"/>
    </source>
</evidence>
<protein>
    <recommendedName>
        <fullName evidence="5">Peptidase S8/S53 domain-containing protein</fullName>
    </recommendedName>
</protein>
<name>A0ABR4EMR9_9PEZI</name>
<dbReference type="Gene3D" id="3.40.50.200">
    <property type="entry name" value="Peptidase S8/S53 domain"/>
    <property type="match status" value="1"/>
</dbReference>
<evidence type="ECO:0000256" key="2">
    <source>
        <dbReference type="ARBA" id="ARBA00022670"/>
    </source>
</evidence>